<gene>
    <name evidence="2" type="ORF">SAMN02927921_01269</name>
</gene>
<dbReference type="Pfam" id="PF13715">
    <property type="entry name" value="CarbopepD_reg_2"/>
    <property type="match status" value="1"/>
</dbReference>
<dbReference type="OrthoDB" id="604691at2"/>
<accession>A0A1K1NG19</accession>
<organism evidence="2 3">
    <name type="scientific">Sinomicrobium oceani</name>
    <dbReference type="NCBI Taxonomy" id="1150368"/>
    <lineage>
        <taxon>Bacteria</taxon>
        <taxon>Pseudomonadati</taxon>
        <taxon>Bacteroidota</taxon>
        <taxon>Flavobacteriia</taxon>
        <taxon>Flavobacteriales</taxon>
        <taxon>Flavobacteriaceae</taxon>
        <taxon>Sinomicrobium</taxon>
    </lineage>
</organism>
<evidence type="ECO:0000313" key="3">
    <source>
        <dbReference type="Proteomes" id="UP000182248"/>
    </source>
</evidence>
<reference evidence="2 3" key="1">
    <citation type="submission" date="2016-11" db="EMBL/GenBank/DDBJ databases">
        <authorList>
            <person name="Jaros S."/>
            <person name="Januszkiewicz K."/>
            <person name="Wedrychowicz H."/>
        </authorList>
    </citation>
    <scope>NUCLEOTIDE SEQUENCE [LARGE SCALE GENOMIC DNA]</scope>
    <source>
        <strain evidence="2 3">CGMCC 1.12145</strain>
    </source>
</reference>
<dbReference type="InterPro" id="IPR008969">
    <property type="entry name" value="CarboxyPept-like_regulatory"/>
</dbReference>
<keyword evidence="3" id="KW-1185">Reference proteome</keyword>
<name>A0A1K1NG19_9FLAO</name>
<evidence type="ECO:0000256" key="1">
    <source>
        <dbReference type="SAM" id="SignalP"/>
    </source>
</evidence>
<evidence type="ECO:0000313" key="2">
    <source>
        <dbReference type="EMBL" id="SFW34394.1"/>
    </source>
</evidence>
<dbReference type="AlphaFoldDB" id="A0A1K1NG19"/>
<proteinExistence type="predicted"/>
<protein>
    <submittedName>
        <fullName evidence="2">CarboxypepD_reg-like domain-containing protein</fullName>
    </submittedName>
</protein>
<dbReference type="RefSeq" id="WP_072316511.1">
    <property type="nucleotide sequence ID" value="NZ_FPJE01000005.1"/>
</dbReference>
<dbReference type="STRING" id="1150368.SAMN02927921_01269"/>
<feature type="signal peptide" evidence="1">
    <location>
        <begin position="1"/>
        <end position="19"/>
    </location>
</feature>
<feature type="chain" id="PRO_5011978380" evidence="1">
    <location>
        <begin position="20"/>
        <end position="841"/>
    </location>
</feature>
<dbReference type="SUPFAM" id="SSF49464">
    <property type="entry name" value="Carboxypeptidase regulatory domain-like"/>
    <property type="match status" value="1"/>
</dbReference>
<dbReference type="Proteomes" id="UP000182248">
    <property type="component" value="Unassembled WGS sequence"/>
</dbReference>
<dbReference type="InterPro" id="IPR043741">
    <property type="entry name" value="DUF5686"/>
</dbReference>
<dbReference type="Pfam" id="PF18939">
    <property type="entry name" value="DUF5686"/>
    <property type="match status" value="1"/>
</dbReference>
<dbReference type="EMBL" id="FPJE01000005">
    <property type="protein sequence ID" value="SFW34394.1"/>
    <property type="molecule type" value="Genomic_DNA"/>
</dbReference>
<keyword evidence="1" id="KW-0732">Signal</keyword>
<sequence>MKKQLLLFLSMVIPAFCLSQEVLSGILRDQDSGNPLPFANILTDTGEGLITNADGKFEVLNPKKEIRSLSFSYIGYLEKTIDIEDGKFFYTVTLTEKPEKLKEVVVTGGENPALRIIRETIRKRGANDPEKVLKSYKFSAYNKLLVTANPDSISGTIDSVFKKENGKKVLEKLDSSNYEIKKQLSKSHLYITEKVSEYTFNQQKGKRETVLGSRMAGFQEPVYEFLALQMQSFSFYKNKYTIFGTDYPGPIGISGPSTYNYRILDTVPNEQNRRPAYMIYYYPKSQAKTAAMEGVLYIDTASHALQKGIAQLKAVIDINASQNFEYFPEEKLWFPVSRQMKIVRGETKDAIALMGASITGPEDQPKDSTSLSTTEEVSKLIHFISREENFDISLNTPVKIKGRGIAMEIVDDADQRSEDFWESYRTSPLTDRGRETYIMVDSMAEANNIERKINLARKLLIGYYPLKYVDLDLRYLLKYNNYEGFRLGLGAITNTDFSSKYRLKGYSVYGTKDKKIKFGFGAAARLAKITNTWIGATYMDDLVETGSAEFINEARSFSLFEPRLFNITMFHKTRKTSAYLEHDITAKIGAKVQFSQSDITPTYNYFYIHDGTSYYNFKLSEATLALQWAPFSRYMQTRHGKATMRNSYPNFTFQITRTFRNVFESDFEFTKFDFRGMHEIVHPNRTVSSFLIKGGLAYGDIPATHLYNSSPNQPQGDAILRRFAVAGRNSFETMFFNEFLSDRYVMAQVKHRTTPFKLIGKIRPEFTLISRFAIGSIANTDNHIGLDFKSLNKGYFESGFELNKIFKGFGLSAMYRYGAYHLPNFDDNISFKFTYYMSLGF</sequence>